<protein>
    <submittedName>
        <fullName evidence="1">Uncharacterized protein</fullName>
    </submittedName>
</protein>
<organism evidence="1 2">
    <name type="scientific">Nakamurella multipartita (strain ATCC 700099 / DSM 44233 / CIP 104796 / JCM 9543 / NBRC 105858 / Y-104)</name>
    <name type="common">Microsphaera multipartita</name>
    <dbReference type="NCBI Taxonomy" id="479431"/>
    <lineage>
        <taxon>Bacteria</taxon>
        <taxon>Bacillati</taxon>
        <taxon>Actinomycetota</taxon>
        <taxon>Actinomycetes</taxon>
        <taxon>Nakamurellales</taxon>
        <taxon>Nakamurellaceae</taxon>
        <taxon>Nakamurella</taxon>
    </lineage>
</organism>
<gene>
    <name evidence="1" type="ordered locus">Namu_0451</name>
</gene>
<reference evidence="1 2" key="2">
    <citation type="journal article" date="2010" name="Stand. Genomic Sci.">
        <title>Complete genome sequence of Nakamurella multipartita type strain (Y-104).</title>
        <authorList>
            <person name="Tice H."/>
            <person name="Mayilraj S."/>
            <person name="Sims D."/>
            <person name="Lapidus A."/>
            <person name="Nolan M."/>
            <person name="Lucas S."/>
            <person name="Glavina Del Rio T."/>
            <person name="Copeland A."/>
            <person name="Cheng J.F."/>
            <person name="Meincke L."/>
            <person name="Bruce D."/>
            <person name="Goodwin L."/>
            <person name="Pitluck S."/>
            <person name="Ivanova N."/>
            <person name="Mavromatis K."/>
            <person name="Ovchinnikova G."/>
            <person name="Pati A."/>
            <person name="Chen A."/>
            <person name="Palaniappan K."/>
            <person name="Land M."/>
            <person name="Hauser L."/>
            <person name="Chang Y.J."/>
            <person name="Jeffries C.D."/>
            <person name="Detter J.C."/>
            <person name="Brettin T."/>
            <person name="Rohde M."/>
            <person name="Goker M."/>
            <person name="Bristow J."/>
            <person name="Eisen J.A."/>
            <person name="Markowitz V."/>
            <person name="Hugenholtz P."/>
            <person name="Kyrpides N.C."/>
            <person name="Klenk H.P."/>
            <person name="Chen F."/>
        </authorList>
    </citation>
    <scope>NUCLEOTIDE SEQUENCE [LARGE SCALE GENOMIC DNA]</scope>
    <source>
        <strain evidence="2">ATCC 700099 / DSM 44233 / CIP 104796 / JCM 9543 / NBRC 105858 / Y-104</strain>
    </source>
</reference>
<dbReference type="eggNOG" id="ENOG5031UNX">
    <property type="taxonomic scope" value="Bacteria"/>
</dbReference>
<sequence>MATSQHHDPTEYRTVRIPGSTDHAGQYLITVTLRWVCPTCGGPRGQLRPAISYDGSRRLAFDGWTNPCGHVDFYADVRAEAGP</sequence>
<dbReference type="HOGENOM" id="CLU_2539043_0_0_11"/>
<dbReference type="KEGG" id="nml:Namu_0451"/>
<dbReference type="STRING" id="479431.Namu_0451"/>
<dbReference type="AlphaFoldDB" id="C8X6A0"/>
<dbReference type="InParanoid" id="C8X6A0"/>
<proteinExistence type="predicted"/>
<dbReference type="OrthoDB" id="329559at2"/>
<dbReference type="Proteomes" id="UP000002218">
    <property type="component" value="Chromosome"/>
</dbReference>
<reference evidence="2" key="1">
    <citation type="submission" date="2009-09" db="EMBL/GenBank/DDBJ databases">
        <title>The complete genome of Nakamurella multipartita DSM 44233.</title>
        <authorList>
            <consortium name="US DOE Joint Genome Institute (JGI-PGF)"/>
            <person name="Lucas S."/>
            <person name="Copeland A."/>
            <person name="Lapidus A."/>
            <person name="Glavina del Rio T."/>
            <person name="Dalin E."/>
            <person name="Tice H."/>
            <person name="Bruce D."/>
            <person name="Goodwin L."/>
            <person name="Pitluck S."/>
            <person name="Kyrpides N."/>
            <person name="Mavromatis K."/>
            <person name="Ivanova N."/>
            <person name="Ovchinnikova G."/>
            <person name="Sims D."/>
            <person name="Meincke L."/>
            <person name="Brettin T."/>
            <person name="Detter J.C."/>
            <person name="Han C."/>
            <person name="Larimer F."/>
            <person name="Land M."/>
            <person name="Hauser L."/>
            <person name="Markowitz V."/>
            <person name="Cheng J.-F."/>
            <person name="Hugenholtz P."/>
            <person name="Woyke T."/>
            <person name="Wu D."/>
            <person name="Klenk H.-P."/>
            <person name="Eisen J.A."/>
        </authorList>
    </citation>
    <scope>NUCLEOTIDE SEQUENCE [LARGE SCALE GENOMIC DNA]</scope>
    <source>
        <strain evidence="2">ATCC 700099 / DSM 44233 / CIP 104796 / JCM 9543 / NBRC 105858 / Y-104</strain>
    </source>
</reference>
<evidence type="ECO:0000313" key="1">
    <source>
        <dbReference type="EMBL" id="ACV76871.1"/>
    </source>
</evidence>
<name>C8X6A0_NAKMY</name>
<accession>C8X6A0</accession>
<dbReference type="RefSeq" id="WP_015745789.1">
    <property type="nucleotide sequence ID" value="NC_013235.1"/>
</dbReference>
<evidence type="ECO:0000313" key="2">
    <source>
        <dbReference type="Proteomes" id="UP000002218"/>
    </source>
</evidence>
<keyword evidence="2" id="KW-1185">Reference proteome</keyword>
<dbReference type="EMBL" id="CP001737">
    <property type="protein sequence ID" value="ACV76871.1"/>
    <property type="molecule type" value="Genomic_DNA"/>
</dbReference>